<name>A0A7Y6Q205_9HYPH</name>
<gene>
    <name evidence="2" type="ORF">HT585_02065</name>
</gene>
<comment type="caution">
    <text evidence="2">The sequence shown here is derived from an EMBL/GenBank/DDBJ whole genome shotgun (WGS) entry which is preliminary data.</text>
</comment>
<reference evidence="2 3" key="1">
    <citation type="submission" date="2020-06" db="EMBL/GenBank/DDBJ databases">
        <authorList>
            <person name="Grouzdev D.S."/>
        </authorList>
    </citation>
    <scope>NUCLEOTIDE SEQUENCE [LARGE SCALE GENOMIC DNA]</scope>
    <source>
        <strain evidence="2 3">HO-A22</strain>
    </source>
</reference>
<keyword evidence="1" id="KW-0472">Membrane</keyword>
<proteinExistence type="predicted"/>
<dbReference type="RefSeq" id="WP_176351402.1">
    <property type="nucleotide sequence ID" value="NZ_JABWDU010000001.1"/>
</dbReference>
<dbReference type="Proteomes" id="UP000520198">
    <property type="component" value="Unassembled WGS sequence"/>
</dbReference>
<organism evidence="2 3">
    <name type="scientific">Ensifer oleiphilus</name>
    <dbReference type="NCBI Taxonomy" id="2742698"/>
    <lineage>
        <taxon>Bacteria</taxon>
        <taxon>Pseudomonadati</taxon>
        <taxon>Pseudomonadota</taxon>
        <taxon>Alphaproteobacteria</taxon>
        <taxon>Hyphomicrobiales</taxon>
        <taxon>Rhizobiaceae</taxon>
        <taxon>Sinorhizobium/Ensifer group</taxon>
        <taxon>Ensifer</taxon>
    </lineage>
</organism>
<keyword evidence="1" id="KW-0812">Transmembrane</keyword>
<accession>A0A7Y6Q205</accession>
<feature type="transmembrane region" description="Helical" evidence="1">
    <location>
        <begin position="65"/>
        <end position="91"/>
    </location>
</feature>
<feature type="transmembrane region" description="Helical" evidence="1">
    <location>
        <begin position="111"/>
        <end position="134"/>
    </location>
</feature>
<dbReference type="Pfam" id="PF11188">
    <property type="entry name" value="DUF2975"/>
    <property type="match status" value="1"/>
</dbReference>
<evidence type="ECO:0000256" key="1">
    <source>
        <dbReference type="SAM" id="Phobius"/>
    </source>
</evidence>
<dbReference type="AlphaFoldDB" id="A0A7Y6Q205"/>
<evidence type="ECO:0000313" key="2">
    <source>
        <dbReference type="EMBL" id="NVD37627.1"/>
    </source>
</evidence>
<protein>
    <submittedName>
        <fullName evidence="2">DUF2975 domain-containing protein</fullName>
    </submittedName>
</protein>
<feature type="transmembrane region" description="Helical" evidence="1">
    <location>
        <begin position="154"/>
        <end position="176"/>
    </location>
</feature>
<keyword evidence="1" id="KW-1133">Transmembrane helix</keyword>
<sequence length="184" mass="19880">MTGSPERLRKLSRIMKLMVVLCGALFCSAVVYGHWQIFFDRAGFEQGIRDVVFPRVSAITLSYRAIATVVFLTALNNALVIAGLAFAWQLFDGFERGEILSSRNGVLLKRIGILSIIGSVCMIISNAIGIMAVTYDNPAATGHSVFIDINGGTLIIMLMAGLLLVLGHVMVIASGIEAENRSFV</sequence>
<evidence type="ECO:0000313" key="3">
    <source>
        <dbReference type="Proteomes" id="UP000520198"/>
    </source>
</evidence>
<keyword evidence="3" id="KW-1185">Reference proteome</keyword>
<dbReference type="EMBL" id="JABWDU010000001">
    <property type="protein sequence ID" value="NVD37627.1"/>
    <property type="molecule type" value="Genomic_DNA"/>
</dbReference>
<dbReference type="InterPro" id="IPR021354">
    <property type="entry name" value="DUF2975"/>
</dbReference>